<evidence type="ECO:0000256" key="1">
    <source>
        <dbReference type="ARBA" id="ARBA00022448"/>
    </source>
</evidence>
<keyword evidence="3" id="KW-0479">Metal-binding</keyword>
<sequence length="146" mass="15837">MTTQEPGEATLYDHVGGFDALLAVVRRWHELCLADPVAAHPFARPLHRQHDERLAAYLAQALGGPALYTAGYGDESFVQRLHAGNGEGDALQEACLRLFDVALDDVGVPVAAARDLSAYFREAASAMRAYQDDADLVPDDLPFRTA</sequence>
<evidence type="ECO:0000256" key="4">
    <source>
        <dbReference type="ARBA" id="ARBA00023004"/>
    </source>
</evidence>
<evidence type="ECO:0000256" key="2">
    <source>
        <dbReference type="ARBA" id="ARBA00022617"/>
    </source>
</evidence>
<dbReference type="Gene3D" id="1.10.490.10">
    <property type="entry name" value="Globins"/>
    <property type="match status" value="1"/>
</dbReference>
<dbReference type="Proteomes" id="UP001597277">
    <property type="component" value="Unassembled WGS sequence"/>
</dbReference>
<dbReference type="InterPro" id="IPR001486">
    <property type="entry name" value="Hemoglobin_trunc"/>
</dbReference>
<proteinExistence type="predicted"/>
<dbReference type="Pfam" id="PF01152">
    <property type="entry name" value="Bac_globin"/>
    <property type="match status" value="1"/>
</dbReference>
<evidence type="ECO:0000313" key="6">
    <source>
        <dbReference type="Proteomes" id="UP001597277"/>
    </source>
</evidence>
<dbReference type="SUPFAM" id="SSF46458">
    <property type="entry name" value="Globin-like"/>
    <property type="match status" value="1"/>
</dbReference>
<evidence type="ECO:0000256" key="3">
    <source>
        <dbReference type="ARBA" id="ARBA00022723"/>
    </source>
</evidence>
<gene>
    <name evidence="5" type="ORF">ACFSE6_04545</name>
</gene>
<evidence type="ECO:0000313" key="5">
    <source>
        <dbReference type="EMBL" id="MFD1717091.1"/>
    </source>
</evidence>
<dbReference type="InterPro" id="IPR012292">
    <property type="entry name" value="Globin/Proto"/>
</dbReference>
<name>A0ABW4L0F2_9MICO</name>
<accession>A0ABW4L0F2</accession>
<keyword evidence="4" id="KW-0408">Iron</keyword>
<organism evidence="5 6">
    <name type="scientific">Georgenia deserti</name>
    <dbReference type="NCBI Taxonomy" id="2093781"/>
    <lineage>
        <taxon>Bacteria</taxon>
        <taxon>Bacillati</taxon>
        <taxon>Actinomycetota</taxon>
        <taxon>Actinomycetes</taxon>
        <taxon>Micrococcales</taxon>
        <taxon>Bogoriellaceae</taxon>
        <taxon>Georgenia</taxon>
    </lineage>
</organism>
<protein>
    <submittedName>
        <fullName evidence="5">Oxidoreductase</fullName>
    </submittedName>
</protein>
<keyword evidence="1" id="KW-0813">Transport</keyword>
<dbReference type="InterPro" id="IPR009050">
    <property type="entry name" value="Globin-like_sf"/>
</dbReference>
<reference evidence="6" key="1">
    <citation type="journal article" date="2019" name="Int. J. Syst. Evol. Microbiol.">
        <title>The Global Catalogue of Microorganisms (GCM) 10K type strain sequencing project: providing services to taxonomists for standard genome sequencing and annotation.</title>
        <authorList>
            <consortium name="The Broad Institute Genomics Platform"/>
            <consortium name="The Broad Institute Genome Sequencing Center for Infectious Disease"/>
            <person name="Wu L."/>
            <person name="Ma J."/>
        </authorList>
    </citation>
    <scope>NUCLEOTIDE SEQUENCE [LARGE SCALE GENOMIC DNA]</scope>
    <source>
        <strain evidence="6">JCM 17130</strain>
    </source>
</reference>
<keyword evidence="6" id="KW-1185">Reference proteome</keyword>
<dbReference type="RefSeq" id="WP_388002653.1">
    <property type="nucleotide sequence ID" value="NZ_JBHUEE010000002.1"/>
</dbReference>
<keyword evidence="2" id="KW-0349">Heme</keyword>
<dbReference type="EMBL" id="JBHUEE010000002">
    <property type="protein sequence ID" value="MFD1717091.1"/>
    <property type="molecule type" value="Genomic_DNA"/>
</dbReference>
<comment type="caution">
    <text evidence="5">The sequence shown here is derived from an EMBL/GenBank/DDBJ whole genome shotgun (WGS) entry which is preliminary data.</text>
</comment>